<dbReference type="Proteomes" id="UP000053611">
    <property type="component" value="Unassembled WGS sequence"/>
</dbReference>
<dbReference type="SUPFAM" id="SSF48264">
    <property type="entry name" value="Cytochrome P450"/>
    <property type="match status" value="1"/>
</dbReference>
<dbReference type="OrthoDB" id="1470350at2759"/>
<comment type="pathway">
    <text evidence="2">Secondary metabolite biosynthesis.</text>
</comment>
<dbReference type="InterPro" id="IPR036396">
    <property type="entry name" value="Cyt_P450_sf"/>
</dbReference>
<dbReference type="PANTHER" id="PTHR24305:SF166">
    <property type="entry name" value="CYTOCHROME P450 12A4, MITOCHONDRIAL-RELATED"/>
    <property type="match status" value="1"/>
</dbReference>
<keyword evidence="8" id="KW-0503">Monooxygenase</keyword>
<evidence type="ECO:0000256" key="2">
    <source>
        <dbReference type="ARBA" id="ARBA00005179"/>
    </source>
</evidence>
<keyword evidence="5 9" id="KW-0479">Metal-binding</keyword>
<reference evidence="11 12" key="1">
    <citation type="submission" date="2015-03" db="EMBL/GenBank/DDBJ databases">
        <title>Genomics and transcriptomics of the oil-accumulating basidiomycete yeast T. oleaginosus allow insights into substrate utilization and the diverse evolutionary trajectories of mating systems in fungi.</title>
        <authorList>
            <consortium name="DOE Joint Genome Institute"/>
            <person name="Kourist R."/>
            <person name="Kracht O."/>
            <person name="Bracharz F."/>
            <person name="Lipzen A."/>
            <person name="Nolan M."/>
            <person name="Ohm R."/>
            <person name="Grigoriev I."/>
            <person name="Sun S."/>
            <person name="Heitman J."/>
            <person name="Bruck T."/>
            <person name="Nowrousian M."/>
        </authorList>
    </citation>
    <scope>NUCLEOTIDE SEQUENCE [LARGE SCALE GENOMIC DNA]</scope>
    <source>
        <strain evidence="11 12">IBC0246</strain>
    </source>
</reference>
<keyword evidence="7 9" id="KW-0408">Iron</keyword>
<dbReference type="InterPro" id="IPR050121">
    <property type="entry name" value="Cytochrome_P450_monoxygenase"/>
</dbReference>
<evidence type="ECO:0000256" key="8">
    <source>
        <dbReference type="ARBA" id="ARBA00023033"/>
    </source>
</evidence>
<evidence type="ECO:0000256" key="4">
    <source>
        <dbReference type="ARBA" id="ARBA00022617"/>
    </source>
</evidence>
<evidence type="ECO:0000256" key="5">
    <source>
        <dbReference type="ARBA" id="ARBA00022723"/>
    </source>
</evidence>
<dbReference type="CDD" id="cd11069">
    <property type="entry name" value="CYP_FUM15-like"/>
    <property type="match status" value="1"/>
</dbReference>
<feature type="binding site" description="axial binding residue" evidence="9">
    <location>
        <position position="512"/>
    </location>
    <ligand>
        <name>heme</name>
        <dbReference type="ChEBI" id="CHEBI:30413"/>
    </ligand>
    <ligandPart>
        <name>Fe</name>
        <dbReference type="ChEBI" id="CHEBI:18248"/>
    </ligandPart>
</feature>
<comment type="cofactor">
    <cofactor evidence="1 9">
        <name>heme</name>
        <dbReference type="ChEBI" id="CHEBI:30413"/>
    </cofactor>
</comment>
<sequence length="549" mass="61581">MSTMSSLTDIPFVAKLADIPVVSTLAAHPYITAVLLTLVLGYIYCFPYSDYRYGIHNVPGPPNPHLFWGNLQEVIKAPPNAMHEQWFNTYGNVIRYKFLMGAQRLTSVDMGFIGYVLQHNDEFIKPVRAQEMLERLLGNGVLIAEHAAHRRQRRVLNPAFSLAAIRDMTPIFYDKSYELQRKLAELIEEPSELDQAAPTPAKPEDVVKGARKIDVMRYMGAATLDVIGLAGFDYDFNALRDNKNELAEAFRTMFSAGTSPSAMNILQNFIPILQFVPTKAREATRRSRAVTVRIGKELMDNKKAAVRALFAGEVEKGSDIGKDLLSLVIKANMASDLRPDQQLTDDEVLAQITTFMLAGNETSSTALTWLLYRLALHKDVQDRLRAECQAVPTDRPSMDEINALPFLDQCVHESLRFDNPVASTIREAVSDQVIPLSEPVMGRDGKMMSEIHVKKGTTIFLPIMNVNRSKEIWGEDADKFNPDRFSVGGIPRKHVPGVFGNLLTFLGGARNCIGYRFALIEIKMILFVLMRSFEFDELPSKPEYEAKSS</sequence>
<dbReference type="GO" id="GO:0005506">
    <property type="term" value="F:iron ion binding"/>
    <property type="evidence" value="ECO:0007669"/>
    <property type="project" value="InterPro"/>
</dbReference>
<protein>
    <submittedName>
        <fullName evidence="11">Cytochrome P450</fullName>
    </submittedName>
</protein>
<keyword evidence="12" id="KW-1185">Reference proteome</keyword>
<comment type="similarity">
    <text evidence="3">Belongs to the cytochrome P450 family.</text>
</comment>
<evidence type="ECO:0000256" key="3">
    <source>
        <dbReference type="ARBA" id="ARBA00010617"/>
    </source>
</evidence>
<dbReference type="Gene3D" id="1.10.630.10">
    <property type="entry name" value="Cytochrome P450"/>
    <property type="match status" value="1"/>
</dbReference>
<proteinExistence type="inferred from homology"/>
<accession>A0A0J0XNM9</accession>
<name>A0A0J0XNM9_9TREE</name>
<dbReference type="GO" id="GO:0016705">
    <property type="term" value="F:oxidoreductase activity, acting on paired donors, with incorporation or reduction of molecular oxygen"/>
    <property type="evidence" value="ECO:0007669"/>
    <property type="project" value="InterPro"/>
</dbReference>
<keyword evidence="10" id="KW-1133">Transmembrane helix</keyword>
<keyword evidence="10" id="KW-0812">Transmembrane</keyword>
<evidence type="ECO:0000256" key="7">
    <source>
        <dbReference type="ARBA" id="ARBA00023004"/>
    </source>
</evidence>
<dbReference type="EMBL" id="KQ087202">
    <property type="protein sequence ID" value="KLT42678.1"/>
    <property type="molecule type" value="Genomic_DNA"/>
</dbReference>
<dbReference type="PRINTS" id="PR00465">
    <property type="entry name" value="EP450IV"/>
</dbReference>
<dbReference type="PRINTS" id="PR00385">
    <property type="entry name" value="P450"/>
</dbReference>
<keyword evidence="10" id="KW-0472">Membrane</keyword>
<gene>
    <name evidence="11" type="ORF">CC85DRAFT_285220</name>
</gene>
<dbReference type="GO" id="GO:0004497">
    <property type="term" value="F:monooxygenase activity"/>
    <property type="evidence" value="ECO:0007669"/>
    <property type="project" value="UniProtKB-KW"/>
</dbReference>
<evidence type="ECO:0000256" key="9">
    <source>
        <dbReference type="PIRSR" id="PIRSR602403-1"/>
    </source>
</evidence>
<evidence type="ECO:0000313" key="11">
    <source>
        <dbReference type="EMBL" id="KLT42678.1"/>
    </source>
</evidence>
<keyword evidence="4 9" id="KW-0349">Heme</keyword>
<evidence type="ECO:0000256" key="6">
    <source>
        <dbReference type="ARBA" id="ARBA00023002"/>
    </source>
</evidence>
<dbReference type="GO" id="GO:0020037">
    <property type="term" value="F:heme binding"/>
    <property type="evidence" value="ECO:0007669"/>
    <property type="project" value="InterPro"/>
</dbReference>
<dbReference type="Pfam" id="PF00067">
    <property type="entry name" value="p450"/>
    <property type="match status" value="1"/>
</dbReference>
<evidence type="ECO:0000256" key="1">
    <source>
        <dbReference type="ARBA" id="ARBA00001971"/>
    </source>
</evidence>
<dbReference type="InterPro" id="IPR002403">
    <property type="entry name" value="Cyt_P450_E_grp-IV"/>
</dbReference>
<dbReference type="AlphaFoldDB" id="A0A0J0XNM9"/>
<organism evidence="11 12">
    <name type="scientific">Cutaneotrichosporon oleaginosum</name>
    <dbReference type="NCBI Taxonomy" id="879819"/>
    <lineage>
        <taxon>Eukaryota</taxon>
        <taxon>Fungi</taxon>
        <taxon>Dikarya</taxon>
        <taxon>Basidiomycota</taxon>
        <taxon>Agaricomycotina</taxon>
        <taxon>Tremellomycetes</taxon>
        <taxon>Trichosporonales</taxon>
        <taxon>Trichosporonaceae</taxon>
        <taxon>Cutaneotrichosporon</taxon>
    </lineage>
</organism>
<dbReference type="PANTHER" id="PTHR24305">
    <property type="entry name" value="CYTOCHROME P450"/>
    <property type="match status" value="1"/>
</dbReference>
<keyword evidence="6" id="KW-0560">Oxidoreductase</keyword>
<evidence type="ECO:0000256" key="10">
    <source>
        <dbReference type="SAM" id="Phobius"/>
    </source>
</evidence>
<evidence type="ECO:0000313" key="12">
    <source>
        <dbReference type="Proteomes" id="UP000053611"/>
    </source>
</evidence>
<feature type="transmembrane region" description="Helical" evidence="10">
    <location>
        <begin position="21"/>
        <end position="44"/>
    </location>
</feature>
<dbReference type="InterPro" id="IPR001128">
    <property type="entry name" value="Cyt_P450"/>
</dbReference>
<dbReference type="STRING" id="879819.A0A0J0XNM9"/>